<proteinExistence type="predicted"/>
<dbReference type="Proteomes" id="UP000646426">
    <property type="component" value="Unassembled WGS sequence"/>
</dbReference>
<evidence type="ECO:0000313" key="2">
    <source>
        <dbReference type="EMBL" id="GHA71628.1"/>
    </source>
</evidence>
<reference evidence="2" key="1">
    <citation type="journal article" date="2014" name="Int. J. Syst. Evol. Microbiol.">
        <title>Complete genome sequence of Corynebacterium casei LMG S-19264T (=DSM 44701T), isolated from a smear-ripened cheese.</title>
        <authorList>
            <consortium name="US DOE Joint Genome Institute (JGI-PGF)"/>
            <person name="Walter F."/>
            <person name="Albersmeier A."/>
            <person name="Kalinowski J."/>
            <person name="Ruckert C."/>
        </authorList>
    </citation>
    <scope>NUCLEOTIDE SEQUENCE</scope>
    <source>
        <strain evidence="2">KCTC 23077</strain>
    </source>
</reference>
<comment type="caution">
    <text evidence="2">The sequence shown here is derived from an EMBL/GenBank/DDBJ whole genome shotgun (WGS) entry which is preliminary data.</text>
</comment>
<feature type="chain" id="PRO_5036840144" description="Secreted protein" evidence="1">
    <location>
        <begin position="28"/>
        <end position="83"/>
    </location>
</feature>
<accession>A0A918SVV7</accession>
<dbReference type="EMBL" id="BMYD01000001">
    <property type="protein sequence ID" value="GHA71628.1"/>
    <property type="molecule type" value="Genomic_DNA"/>
</dbReference>
<evidence type="ECO:0000256" key="1">
    <source>
        <dbReference type="SAM" id="SignalP"/>
    </source>
</evidence>
<evidence type="ECO:0000313" key="3">
    <source>
        <dbReference type="Proteomes" id="UP000646426"/>
    </source>
</evidence>
<name>A0A918SVV7_9GAMM</name>
<dbReference type="RefSeq" id="WP_189452984.1">
    <property type="nucleotide sequence ID" value="NZ_BMYD01000001.1"/>
</dbReference>
<evidence type="ECO:0008006" key="4">
    <source>
        <dbReference type="Google" id="ProtNLM"/>
    </source>
</evidence>
<gene>
    <name evidence="2" type="ORF">GCM10007067_05020</name>
</gene>
<sequence length="83" mass="8460">MNRKLHNTASALMVPGTLLLLALAAQASTGDVQRAGSAFHSNATTVGATATAATALPARPFGGRTGRVRHSVALPFFSFAPRG</sequence>
<reference evidence="2" key="2">
    <citation type="submission" date="2020-09" db="EMBL/GenBank/DDBJ databases">
        <authorList>
            <person name="Sun Q."/>
            <person name="Kim S."/>
        </authorList>
    </citation>
    <scope>NUCLEOTIDE SEQUENCE</scope>
    <source>
        <strain evidence="2">KCTC 23077</strain>
    </source>
</reference>
<keyword evidence="1" id="KW-0732">Signal</keyword>
<keyword evidence="3" id="KW-1185">Reference proteome</keyword>
<protein>
    <recommendedName>
        <fullName evidence="4">Secreted protein</fullName>
    </recommendedName>
</protein>
<feature type="signal peptide" evidence="1">
    <location>
        <begin position="1"/>
        <end position="27"/>
    </location>
</feature>
<organism evidence="2 3">
    <name type="scientific">Cognatilysobacter bugurensis</name>
    <dbReference type="NCBI Taxonomy" id="543356"/>
    <lineage>
        <taxon>Bacteria</taxon>
        <taxon>Pseudomonadati</taxon>
        <taxon>Pseudomonadota</taxon>
        <taxon>Gammaproteobacteria</taxon>
        <taxon>Lysobacterales</taxon>
        <taxon>Lysobacteraceae</taxon>
        <taxon>Cognatilysobacter</taxon>
    </lineage>
</organism>
<dbReference type="AlphaFoldDB" id="A0A918SVV7"/>